<dbReference type="STRING" id="145388.A0A0D2JNL9"/>
<name>A0A0D2JNL9_9CHLO</name>
<evidence type="ECO:0000256" key="4">
    <source>
        <dbReference type="SAM" id="MobiDB-lite"/>
    </source>
</evidence>
<dbReference type="EMBL" id="KK101475">
    <property type="protein sequence ID" value="KIZ00748.1"/>
    <property type="molecule type" value="Genomic_DNA"/>
</dbReference>
<feature type="region of interest" description="Disordered" evidence="4">
    <location>
        <begin position="271"/>
        <end position="294"/>
    </location>
</feature>
<dbReference type="Pfam" id="PF05470">
    <property type="entry name" value="eIF-3c_N"/>
    <property type="match status" value="1"/>
</dbReference>
<dbReference type="GO" id="GO:0005852">
    <property type="term" value="C:eukaryotic translation initiation factor 3 complex"/>
    <property type="evidence" value="ECO:0007669"/>
    <property type="project" value="InterPro"/>
</dbReference>
<feature type="compositionally biased region" description="Acidic residues" evidence="4">
    <location>
        <begin position="11"/>
        <end position="29"/>
    </location>
</feature>
<accession>A0A0D2JNL9</accession>
<dbReference type="GO" id="GO:0003743">
    <property type="term" value="F:translation initiation factor activity"/>
    <property type="evidence" value="ECO:0007669"/>
    <property type="project" value="UniProtKB-KW"/>
</dbReference>
<dbReference type="GO" id="GO:0031369">
    <property type="term" value="F:translation initiation factor binding"/>
    <property type="evidence" value="ECO:0007669"/>
    <property type="project" value="InterPro"/>
</dbReference>
<proteinExistence type="predicted"/>
<dbReference type="InterPro" id="IPR008905">
    <property type="entry name" value="EIF3C_N_dom"/>
</dbReference>
<reference evidence="6 7" key="1">
    <citation type="journal article" date="2013" name="BMC Genomics">
        <title>Reconstruction of the lipid metabolism for the microalga Monoraphidium neglectum from its genome sequence reveals characteristics suitable for biofuel production.</title>
        <authorList>
            <person name="Bogen C."/>
            <person name="Al-Dilaimi A."/>
            <person name="Albersmeier A."/>
            <person name="Wichmann J."/>
            <person name="Grundmann M."/>
            <person name="Rupp O."/>
            <person name="Lauersen K.J."/>
            <person name="Blifernez-Klassen O."/>
            <person name="Kalinowski J."/>
            <person name="Goesmann A."/>
            <person name="Mussgnug J.H."/>
            <person name="Kruse O."/>
        </authorList>
    </citation>
    <scope>NUCLEOTIDE SEQUENCE [LARGE SCALE GENOMIC DNA]</scope>
    <source>
        <strain evidence="6 7">SAG 48.87</strain>
    </source>
</reference>
<dbReference type="GeneID" id="25740086"/>
<evidence type="ECO:0000256" key="2">
    <source>
        <dbReference type="ARBA" id="ARBA00022540"/>
    </source>
</evidence>
<sequence>MASRFWAAPSSEEEEDDNKTTSSEEDEGESSSSSSSGSSSSSSSSGSESDSESGSDSDSDSDDSDGSGKKGAARFLAGSSDSESEDDRKVQLRSNRDKVFAALYQTCEDIRNKFKNNDWSAIVTLFDDLNKNLEKVQKVTPGVPKGYVRILGELEGYLTTSLANKEQKKKMSATNSKALNTMRQRLKKHNVAFADQLAKYREDPAAFGSDAEEEEESSSSSESEEGSGAEDEGEERVDKRIAPAKKKDKILTMDPSEITYEMVNRKMREIIATRGRRGTDKQEQAALRQLRPGL</sequence>
<keyword evidence="7" id="KW-1185">Reference proteome</keyword>
<evidence type="ECO:0000313" key="7">
    <source>
        <dbReference type="Proteomes" id="UP000054498"/>
    </source>
</evidence>
<dbReference type="RefSeq" id="XP_013899767.1">
    <property type="nucleotide sequence ID" value="XM_014044313.1"/>
</dbReference>
<dbReference type="AlphaFoldDB" id="A0A0D2JNL9"/>
<dbReference type="GO" id="GO:0003723">
    <property type="term" value="F:RNA binding"/>
    <property type="evidence" value="ECO:0007669"/>
    <property type="project" value="InterPro"/>
</dbReference>
<gene>
    <name evidence="6" type="ORF">MNEG_7210</name>
</gene>
<keyword evidence="1" id="KW-0963">Cytoplasm</keyword>
<dbReference type="KEGG" id="mng:MNEG_7210"/>
<feature type="compositionally biased region" description="Basic and acidic residues" evidence="4">
    <location>
        <begin position="271"/>
        <end position="283"/>
    </location>
</feature>
<dbReference type="PANTHER" id="PTHR13937">
    <property type="entry name" value="EUKARYOTIC TRANSLATION INITATION FACTOR 3, SUBUNIT 8 EIF3S8 -RELATED"/>
    <property type="match status" value="1"/>
</dbReference>
<dbReference type="OrthoDB" id="29647at2759"/>
<evidence type="ECO:0000259" key="5">
    <source>
        <dbReference type="Pfam" id="PF05470"/>
    </source>
</evidence>
<feature type="compositionally biased region" description="Acidic residues" evidence="4">
    <location>
        <begin position="49"/>
        <end position="65"/>
    </location>
</feature>
<evidence type="ECO:0000256" key="1">
    <source>
        <dbReference type="ARBA" id="ARBA00022490"/>
    </source>
</evidence>
<feature type="compositionally biased region" description="Low complexity" evidence="4">
    <location>
        <begin position="30"/>
        <end position="48"/>
    </location>
</feature>
<evidence type="ECO:0000313" key="6">
    <source>
        <dbReference type="EMBL" id="KIZ00748.1"/>
    </source>
</evidence>
<keyword evidence="2 6" id="KW-0396">Initiation factor</keyword>
<evidence type="ECO:0000256" key="3">
    <source>
        <dbReference type="ARBA" id="ARBA00022917"/>
    </source>
</evidence>
<feature type="region of interest" description="Disordered" evidence="4">
    <location>
        <begin position="205"/>
        <end position="257"/>
    </location>
</feature>
<organism evidence="6 7">
    <name type="scientific">Monoraphidium neglectum</name>
    <dbReference type="NCBI Taxonomy" id="145388"/>
    <lineage>
        <taxon>Eukaryota</taxon>
        <taxon>Viridiplantae</taxon>
        <taxon>Chlorophyta</taxon>
        <taxon>core chlorophytes</taxon>
        <taxon>Chlorophyceae</taxon>
        <taxon>CS clade</taxon>
        <taxon>Sphaeropleales</taxon>
        <taxon>Selenastraceae</taxon>
        <taxon>Monoraphidium</taxon>
    </lineage>
</organism>
<dbReference type="InterPro" id="IPR027516">
    <property type="entry name" value="EIF3C"/>
</dbReference>
<feature type="compositionally biased region" description="Acidic residues" evidence="4">
    <location>
        <begin position="210"/>
        <end position="235"/>
    </location>
</feature>
<dbReference type="PANTHER" id="PTHR13937:SF0">
    <property type="entry name" value="EUKARYOTIC TRANSLATION INITIATION FACTOR 3 SUBUNIT C-RELATED"/>
    <property type="match status" value="1"/>
</dbReference>
<feature type="region of interest" description="Disordered" evidence="4">
    <location>
        <begin position="1"/>
        <end position="92"/>
    </location>
</feature>
<protein>
    <submittedName>
        <fullName evidence="6">Eukaryotic translation initiation factor 3 subunit C</fullName>
    </submittedName>
</protein>
<feature type="domain" description="Eukaryotic translation initiation factor 3 subunit C N-terminal" evidence="5">
    <location>
        <begin position="80"/>
        <end position="287"/>
    </location>
</feature>
<keyword evidence="3" id="KW-0648">Protein biosynthesis</keyword>
<dbReference type="Proteomes" id="UP000054498">
    <property type="component" value="Unassembled WGS sequence"/>
</dbReference>